<evidence type="ECO:0000313" key="4">
    <source>
        <dbReference type="Proteomes" id="UP000064967"/>
    </source>
</evidence>
<feature type="chain" id="PRO_5005465664" description="Lipoprotein" evidence="2">
    <location>
        <begin position="25"/>
        <end position="356"/>
    </location>
</feature>
<evidence type="ECO:0000313" key="3">
    <source>
        <dbReference type="EMBL" id="AKU94337.1"/>
    </source>
</evidence>
<evidence type="ECO:0000256" key="2">
    <source>
        <dbReference type="SAM" id="SignalP"/>
    </source>
</evidence>
<keyword evidence="4" id="KW-1185">Reference proteome</keyword>
<dbReference type="EMBL" id="CP012333">
    <property type="protein sequence ID" value="AKU94337.1"/>
    <property type="molecule type" value="Genomic_DNA"/>
</dbReference>
<accession>A0A0K1PLD8</accession>
<feature type="region of interest" description="Disordered" evidence="1">
    <location>
        <begin position="30"/>
        <end position="88"/>
    </location>
</feature>
<dbReference type="Proteomes" id="UP000064967">
    <property type="component" value="Chromosome"/>
</dbReference>
<dbReference type="KEGG" id="llu:AKJ09_01001"/>
<protein>
    <recommendedName>
        <fullName evidence="5">Lipoprotein</fullName>
    </recommendedName>
</protein>
<gene>
    <name evidence="3" type="ORF">AKJ09_01001</name>
</gene>
<sequence>MNVSSKNALVGLCALACTAFVVVACGSSDESKFGDQGPPLADFEESGAKLGDPNVTPDGGDVYANDPPPQWCGPAGQPEPPKPGGTQECPDDKNKPGCACKTAGETAACWTGLRANRGLGVCKDGQTTCKQVGETGLVWGDCVGEVLPTSGATKGPDACQCFSAGQWKIANLVPCYYEYTNNGAQSFWSISSHIDSGNGNAVCPAAGPKPGAAPAEDWSTSTLKADCAGTFHICYRIKVGDSANPSPSDCIVGEACTDGDYTTPGAEQPWPNLKGWLGKDDACAQKWYGIMTTQPDKSPGYGEMVVKGKSVRCDVIDDGAGNDFVFNRLQYCPSKCQTNNTDPVCVECGQKGQGEF</sequence>
<dbReference type="RefSeq" id="WP_146645949.1">
    <property type="nucleotide sequence ID" value="NZ_CP012333.1"/>
</dbReference>
<dbReference type="PROSITE" id="PS51257">
    <property type="entry name" value="PROKAR_LIPOPROTEIN"/>
    <property type="match status" value="1"/>
</dbReference>
<reference evidence="3 4" key="1">
    <citation type="submission" date="2015-08" db="EMBL/GenBank/DDBJ databases">
        <authorList>
            <person name="Babu N.S."/>
            <person name="Beckwith C.J."/>
            <person name="Beseler K.G."/>
            <person name="Brison A."/>
            <person name="Carone J.V."/>
            <person name="Caskin T.P."/>
            <person name="Diamond M."/>
            <person name="Durham M.E."/>
            <person name="Foxe J.M."/>
            <person name="Go M."/>
            <person name="Henderson B.A."/>
            <person name="Jones I.B."/>
            <person name="McGettigan J.A."/>
            <person name="Micheletti S.J."/>
            <person name="Nasrallah M.E."/>
            <person name="Ortiz D."/>
            <person name="Piller C.R."/>
            <person name="Privatt S.R."/>
            <person name="Schneider S.L."/>
            <person name="Sharp S."/>
            <person name="Smith T.C."/>
            <person name="Stanton J.D."/>
            <person name="Ullery H.E."/>
            <person name="Wilson R.J."/>
            <person name="Serrano M.G."/>
            <person name="Buck G."/>
            <person name="Lee V."/>
            <person name="Wang Y."/>
            <person name="Carvalho R."/>
            <person name="Voegtly L."/>
            <person name="Shi R."/>
            <person name="Duckworth R."/>
            <person name="Johnson A."/>
            <person name="Loviza R."/>
            <person name="Walstead R."/>
            <person name="Shah Z."/>
            <person name="Kiflezghi M."/>
            <person name="Wade K."/>
            <person name="Ball S.L."/>
            <person name="Bradley K.W."/>
            <person name="Asai D.J."/>
            <person name="Bowman C.A."/>
            <person name="Russell D.A."/>
            <person name="Pope W.H."/>
            <person name="Jacobs-Sera D."/>
            <person name="Hendrix R.W."/>
            <person name="Hatfull G.F."/>
        </authorList>
    </citation>
    <scope>NUCLEOTIDE SEQUENCE [LARGE SCALE GENOMIC DNA]</scope>
    <source>
        <strain evidence="3 4">DSM 27648</strain>
    </source>
</reference>
<feature type="signal peptide" evidence="2">
    <location>
        <begin position="1"/>
        <end position="24"/>
    </location>
</feature>
<name>A0A0K1PLD8_9BACT</name>
<feature type="compositionally biased region" description="Pro residues" evidence="1">
    <location>
        <begin position="66"/>
        <end position="83"/>
    </location>
</feature>
<keyword evidence="2" id="KW-0732">Signal</keyword>
<evidence type="ECO:0000256" key="1">
    <source>
        <dbReference type="SAM" id="MobiDB-lite"/>
    </source>
</evidence>
<evidence type="ECO:0008006" key="5">
    <source>
        <dbReference type="Google" id="ProtNLM"/>
    </source>
</evidence>
<organism evidence="3 4">
    <name type="scientific">Labilithrix luteola</name>
    <dbReference type="NCBI Taxonomy" id="1391654"/>
    <lineage>
        <taxon>Bacteria</taxon>
        <taxon>Pseudomonadati</taxon>
        <taxon>Myxococcota</taxon>
        <taxon>Polyangia</taxon>
        <taxon>Polyangiales</taxon>
        <taxon>Labilitrichaceae</taxon>
        <taxon>Labilithrix</taxon>
    </lineage>
</organism>
<proteinExistence type="predicted"/>
<dbReference type="AlphaFoldDB" id="A0A0K1PLD8"/>